<dbReference type="EMBL" id="JAWDGP010002298">
    <property type="protein sequence ID" value="KAK3784233.1"/>
    <property type="molecule type" value="Genomic_DNA"/>
</dbReference>
<accession>A0AAE1AAY1</accession>
<sequence>MRRGTRRVQAAVHGAYKLRYKQAVQAATTNGLYGTRFSTSFTRIRTIKAITSVLDPERSSESRSKDSFIASRVKDMGSGSVYLSIYLFTSLQASFLI</sequence>
<name>A0AAE1AAY1_9GAST</name>
<keyword evidence="2" id="KW-1185">Reference proteome</keyword>
<evidence type="ECO:0000313" key="2">
    <source>
        <dbReference type="Proteomes" id="UP001283361"/>
    </source>
</evidence>
<proteinExistence type="predicted"/>
<dbReference type="Proteomes" id="UP001283361">
    <property type="component" value="Unassembled WGS sequence"/>
</dbReference>
<protein>
    <submittedName>
        <fullName evidence="1">Uncharacterized protein</fullName>
    </submittedName>
</protein>
<gene>
    <name evidence="1" type="ORF">RRG08_055762</name>
</gene>
<dbReference type="AlphaFoldDB" id="A0AAE1AAY1"/>
<comment type="caution">
    <text evidence="1">The sequence shown here is derived from an EMBL/GenBank/DDBJ whole genome shotgun (WGS) entry which is preliminary data.</text>
</comment>
<reference evidence="1" key="1">
    <citation type="journal article" date="2023" name="G3 (Bethesda)">
        <title>A reference genome for the long-term kleptoplast-retaining sea slug Elysia crispata morphotype clarki.</title>
        <authorList>
            <person name="Eastman K.E."/>
            <person name="Pendleton A.L."/>
            <person name="Shaikh M.A."/>
            <person name="Suttiyut T."/>
            <person name="Ogas R."/>
            <person name="Tomko P."/>
            <person name="Gavelis G."/>
            <person name="Widhalm J.R."/>
            <person name="Wisecaver J.H."/>
        </authorList>
    </citation>
    <scope>NUCLEOTIDE SEQUENCE</scope>
    <source>
        <strain evidence="1">ECLA1</strain>
    </source>
</reference>
<organism evidence="1 2">
    <name type="scientific">Elysia crispata</name>
    <name type="common">lettuce slug</name>
    <dbReference type="NCBI Taxonomy" id="231223"/>
    <lineage>
        <taxon>Eukaryota</taxon>
        <taxon>Metazoa</taxon>
        <taxon>Spiralia</taxon>
        <taxon>Lophotrochozoa</taxon>
        <taxon>Mollusca</taxon>
        <taxon>Gastropoda</taxon>
        <taxon>Heterobranchia</taxon>
        <taxon>Euthyneura</taxon>
        <taxon>Panpulmonata</taxon>
        <taxon>Sacoglossa</taxon>
        <taxon>Placobranchoidea</taxon>
        <taxon>Plakobranchidae</taxon>
        <taxon>Elysia</taxon>
    </lineage>
</organism>
<evidence type="ECO:0000313" key="1">
    <source>
        <dbReference type="EMBL" id="KAK3784233.1"/>
    </source>
</evidence>